<keyword evidence="2" id="KW-0378">Hydrolase</keyword>
<dbReference type="GO" id="GO:0055087">
    <property type="term" value="C:Ski complex"/>
    <property type="evidence" value="ECO:0007669"/>
    <property type="project" value="TreeGrafter"/>
</dbReference>
<dbReference type="Gene3D" id="3.40.50.300">
    <property type="entry name" value="P-loop containing nucleotide triphosphate hydrolases"/>
    <property type="match status" value="1"/>
</dbReference>
<dbReference type="InterPro" id="IPR012961">
    <property type="entry name" value="Ski2/MTR4_C"/>
</dbReference>
<evidence type="ECO:0000259" key="5">
    <source>
        <dbReference type="PROSITE" id="PS51194"/>
    </source>
</evidence>
<dbReference type="SUPFAM" id="SSF52540">
    <property type="entry name" value="P-loop containing nucleoside triphosphate hydrolases"/>
    <property type="match status" value="1"/>
</dbReference>
<evidence type="ECO:0000256" key="1">
    <source>
        <dbReference type="ARBA" id="ARBA00022741"/>
    </source>
</evidence>
<dbReference type="PANTHER" id="PTHR12131">
    <property type="entry name" value="ATP-DEPENDENT RNA AND DNA HELICASE"/>
    <property type="match status" value="1"/>
</dbReference>
<dbReference type="GO" id="GO:0070478">
    <property type="term" value="P:nuclear-transcribed mRNA catabolic process, 3'-5' exonucleolytic nonsense-mediated decay"/>
    <property type="evidence" value="ECO:0007669"/>
    <property type="project" value="TreeGrafter"/>
</dbReference>
<dbReference type="GO" id="GO:0005524">
    <property type="term" value="F:ATP binding"/>
    <property type="evidence" value="ECO:0007669"/>
    <property type="project" value="UniProtKB-KW"/>
</dbReference>
<dbReference type="GO" id="GO:0004386">
    <property type="term" value="F:helicase activity"/>
    <property type="evidence" value="ECO:0007669"/>
    <property type="project" value="UniProtKB-KW"/>
</dbReference>
<dbReference type="SMART" id="SM00490">
    <property type="entry name" value="HELICc"/>
    <property type="match status" value="1"/>
</dbReference>
<organism evidence="6 7">
    <name type="scientific">Desulfocucumis palustris</name>
    <dbReference type="NCBI Taxonomy" id="1898651"/>
    <lineage>
        <taxon>Bacteria</taxon>
        <taxon>Bacillati</taxon>
        <taxon>Bacillota</taxon>
        <taxon>Clostridia</taxon>
        <taxon>Eubacteriales</taxon>
        <taxon>Desulfocucumaceae</taxon>
        <taxon>Desulfocucumis</taxon>
    </lineage>
</organism>
<keyword evidence="7" id="KW-1185">Reference proteome</keyword>
<dbReference type="Pfam" id="PF00271">
    <property type="entry name" value="Helicase_C"/>
    <property type="match status" value="1"/>
</dbReference>
<dbReference type="InterPro" id="IPR001650">
    <property type="entry name" value="Helicase_C-like"/>
</dbReference>
<keyword evidence="4" id="KW-0067">ATP-binding</keyword>
<keyword evidence="1" id="KW-0547">Nucleotide-binding</keyword>
<evidence type="ECO:0000313" key="6">
    <source>
        <dbReference type="EMBL" id="GBF32706.1"/>
    </source>
</evidence>
<keyword evidence="3 6" id="KW-0347">Helicase</keyword>
<dbReference type="GO" id="GO:0016787">
    <property type="term" value="F:hydrolase activity"/>
    <property type="evidence" value="ECO:0007669"/>
    <property type="project" value="UniProtKB-KW"/>
</dbReference>
<accession>A0A2L2XEP2</accession>
<dbReference type="InterPro" id="IPR027417">
    <property type="entry name" value="P-loop_NTPase"/>
</dbReference>
<proteinExistence type="predicted"/>
<evidence type="ECO:0000256" key="3">
    <source>
        <dbReference type="ARBA" id="ARBA00022806"/>
    </source>
</evidence>
<evidence type="ECO:0000256" key="4">
    <source>
        <dbReference type="ARBA" id="ARBA00022840"/>
    </source>
</evidence>
<dbReference type="Pfam" id="PF08148">
    <property type="entry name" value="DSHCT"/>
    <property type="match status" value="1"/>
</dbReference>
<dbReference type="EMBL" id="BFAV01000045">
    <property type="protein sequence ID" value="GBF32706.1"/>
    <property type="molecule type" value="Genomic_DNA"/>
</dbReference>
<reference evidence="7" key="1">
    <citation type="submission" date="2018-02" db="EMBL/GenBank/DDBJ databases">
        <title>Genome sequence of Desulfocucumis palustris strain NAW-5.</title>
        <authorList>
            <person name="Watanabe M."/>
            <person name="Kojima H."/>
            <person name="Fukui M."/>
        </authorList>
    </citation>
    <scope>NUCLEOTIDE SEQUENCE [LARGE SCALE GENOMIC DNA]</scope>
    <source>
        <strain evidence="7">NAW-5</strain>
    </source>
</reference>
<dbReference type="Proteomes" id="UP000239549">
    <property type="component" value="Unassembled WGS sequence"/>
</dbReference>
<dbReference type="InterPro" id="IPR050699">
    <property type="entry name" value="RNA-DNA_Helicase"/>
</dbReference>
<comment type="caution">
    <text evidence="6">The sequence shown here is derived from an EMBL/GenBank/DDBJ whole genome shotgun (WGS) entry which is preliminary data.</text>
</comment>
<feature type="domain" description="Helicase C-terminal" evidence="5">
    <location>
        <begin position="15"/>
        <end position="212"/>
    </location>
</feature>
<evidence type="ECO:0000256" key="2">
    <source>
        <dbReference type="ARBA" id="ARBA00022801"/>
    </source>
</evidence>
<dbReference type="Gene3D" id="1.10.3380.30">
    <property type="match status" value="1"/>
</dbReference>
<dbReference type="PROSITE" id="PS51194">
    <property type="entry name" value="HELICASE_CTER"/>
    <property type="match status" value="1"/>
</dbReference>
<gene>
    <name evidence="6" type="ORF">DCCM_0902</name>
</gene>
<protein>
    <submittedName>
        <fullName evidence="6">Helicase</fullName>
    </submittedName>
</protein>
<dbReference type="AlphaFoldDB" id="A0A2L2XEP2"/>
<name>A0A2L2XEP2_9FIRM</name>
<dbReference type="PANTHER" id="PTHR12131:SF1">
    <property type="entry name" value="ATP-DEPENDENT RNA HELICASE SUPV3L1, MITOCHONDRIAL-RELATED"/>
    <property type="match status" value="1"/>
</dbReference>
<evidence type="ECO:0000313" key="7">
    <source>
        <dbReference type="Proteomes" id="UP000239549"/>
    </source>
</evidence>
<sequence length="524" mass="60913">MLTVELMAKAGGKPSATEVVFSIQDHLPALYFAFGRGKTELLAEEISREWDFLLPGEKEKVAEIIREAEVQNTGLFGHRRHNLKQILIQGIGYHHAGMSPALKDLVERLYESRLIYVLFCTETFAVGVNFPAASTVFDSCRKWDGREFRGLLNREFYQMAGRAGRRGFDPIGHVFVRIDDRFPEQTGFYREDEVEPVRGRLAISPNTVLSLLYWKTDEEINRFLEQNLAAYQNNRESRRLKGELEALEGKNAELGNCFCENIYQPSCFLLRAKLKNELRSLSRRRKRGRPGSRERREEIRAILKVAPKKCQHHLCVDARKKQDLYTEKRTRLSRRLKVLDRHSRDFEMEFNNMWDLLEALDYVDGRELLPRGLFALYLHVQEILVTELIFNGYIRDRAPQEVVAILSGVDYIPGREEYVEPGLIKLDHVEELRKYLLKKGVPENFCVWSHLPGPLSSAWYDGAAFEELMARSSLQEGDIFSMLRRTIDLLRQIERAAGEDVELRRQMEHIRHRLDRDEVAIMGI</sequence>
<dbReference type="SMART" id="SM01142">
    <property type="entry name" value="DSHCT"/>
    <property type="match status" value="1"/>
</dbReference>